<dbReference type="Proteomes" id="UP000001007">
    <property type="component" value="Chromosome"/>
</dbReference>
<proteinExistence type="predicted"/>
<gene>
    <name evidence="1" type="ordered locus">CT0914</name>
</gene>
<dbReference type="HOGENOM" id="CLU_3388736_0_0_10"/>
<organism evidence="1 2">
    <name type="scientific">Chlorobaculum tepidum (strain ATCC 49652 / DSM 12025 / NBRC 103806 / TLS)</name>
    <name type="common">Chlorobium tepidum</name>
    <dbReference type="NCBI Taxonomy" id="194439"/>
    <lineage>
        <taxon>Bacteria</taxon>
        <taxon>Pseudomonadati</taxon>
        <taxon>Chlorobiota</taxon>
        <taxon>Chlorobiia</taxon>
        <taxon>Chlorobiales</taxon>
        <taxon>Chlorobiaceae</taxon>
        <taxon>Chlorobaculum</taxon>
    </lineage>
</organism>
<sequence>MAGDSGLSQSFAKAFQFVVLHSGSFLVPYMLL</sequence>
<keyword evidence="2" id="KW-1185">Reference proteome</keyword>
<dbReference type="EnsemblBacteria" id="AAM72149">
    <property type="protein sequence ID" value="AAM72149"/>
    <property type="gene ID" value="CT0914"/>
</dbReference>
<evidence type="ECO:0000313" key="2">
    <source>
        <dbReference type="Proteomes" id="UP000001007"/>
    </source>
</evidence>
<reference evidence="1 2" key="1">
    <citation type="journal article" date="2002" name="Proc. Natl. Acad. Sci. U.S.A.">
        <title>The complete genome sequence of Chlorobium tepidum TLS, a photosynthetic, anaerobic, green-sulfur bacterium.</title>
        <authorList>
            <person name="Eisen J.A."/>
            <person name="Nelson K.E."/>
            <person name="Paulsen I.T."/>
            <person name="Heidelberg J.F."/>
            <person name="Wu M."/>
            <person name="Dodson R.J."/>
            <person name="Deboy R."/>
            <person name="Gwinn M.L."/>
            <person name="Nelson W.C."/>
            <person name="Haft D.H."/>
            <person name="Hickey E.K."/>
            <person name="Peterson J.D."/>
            <person name="Durkin A.S."/>
            <person name="Kolonay J.L."/>
            <person name="Yang F."/>
            <person name="Holt I."/>
            <person name="Umayam L.A."/>
            <person name="Mason T."/>
            <person name="Brenner M."/>
            <person name="Shea T.P."/>
            <person name="Parksey D."/>
            <person name="Nierman W.C."/>
            <person name="Feldblyum T.V."/>
            <person name="Hansen C.L."/>
            <person name="Craven M.B."/>
            <person name="Radune D."/>
            <person name="Vamathevan J."/>
            <person name="Khouri H."/>
            <person name="White O."/>
            <person name="Gruber T.M."/>
            <person name="Ketchum K.A."/>
            <person name="Venter J.C."/>
            <person name="Tettelin H."/>
            <person name="Bryant D.A."/>
            <person name="Fraser C.M."/>
        </authorList>
    </citation>
    <scope>NUCLEOTIDE SEQUENCE [LARGE SCALE GENOMIC DNA]</scope>
    <source>
        <strain evidence="2">ATCC 49652 / DSM 12025 / NBRC 103806 / TLS</strain>
    </source>
</reference>
<dbReference type="EMBL" id="AE006470">
    <property type="protein sequence ID" value="AAM72149.1"/>
    <property type="molecule type" value="Genomic_DNA"/>
</dbReference>
<protein>
    <submittedName>
        <fullName evidence="1">Uncharacterized protein</fullName>
    </submittedName>
</protein>
<name>Q8KDY0_CHLTE</name>
<evidence type="ECO:0000313" key="1">
    <source>
        <dbReference type="EMBL" id="AAM72149.1"/>
    </source>
</evidence>
<accession>Q8KDY0</accession>
<dbReference type="KEGG" id="cte:CT0914"/>
<dbReference type="AlphaFoldDB" id="Q8KDY0"/>
<dbReference type="STRING" id="194439.CT0914"/>